<dbReference type="EMBL" id="MT524941">
    <property type="protein sequence ID" value="QNH67996.1"/>
    <property type="molecule type" value="mRNA"/>
</dbReference>
<comment type="similarity">
    <text evidence="1 4">Belongs to the UDP-glycosyltransferase family.</text>
</comment>
<dbReference type="PANTHER" id="PTHR48043">
    <property type="entry name" value="EG:EG0003.4 PROTEIN-RELATED"/>
    <property type="match status" value="1"/>
</dbReference>
<comment type="catalytic activity">
    <reaction evidence="5">
        <text>glucuronate acceptor + UDP-alpha-D-glucuronate = acceptor beta-D-glucuronoside + UDP + H(+)</text>
        <dbReference type="Rhea" id="RHEA:21032"/>
        <dbReference type="ChEBI" id="CHEBI:15378"/>
        <dbReference type="ChEBI" id="CHEBI:58052"/>
        <dbReference type="ChEBI" id="CHEBI:58223"/>
        <dbReference type="ChEBI" id="CHEBI:132367"/>
        <dbReference type="ChEBI" id="CHEBI:132368"/>
        <dbReference type="EC" id="2.4.1.17"/>
    </reaction>
</comment>
<evidence type="ECO:0000256" key="5">
    <source>
        <dbReference type="RuleBase" id="RU362059"/>
    </source>
</evidence>
<dbReference type="PROSITE" id="PS00375">
    <property type="entry name" value="UDPGT"/>
    <property type="match status" value="1"/>
</dbReference>
<dbReference type="GO" id="GO:0015020">
    <property type="term" value="F:glucuronosyltransferase activity"/>
    <property type="evidence" value="ECO:0007669"/>
    <property type="project" value="UniProtKB-EC"/>
</dbReference>
<evidence type="ECO:0000256" key="3">
    <source>
        <dbReference type="ARBA" id="ARBA00022679"/>
    </source>
</evidence>
<name>A0A7H9SQK6_BRAPC</name>
<reference evidence="6" key="1">
    <citation type="journal article" date="2020" name="Comp. Biochem. Physiol. Part D Genomics Proteomics">
        <title>The genome of the marine monogonont rotifer Brachionus rotundiformis and insight into species-specific detoxification components in Brachionus spp.</title>
        <authorList>
            <person name="Kang H.M."/>
            <person name="Kim M.S."/>
            <person name="Choi B.S."/>
            <person name="Kim D.H."/>
            <person name="Kim H.J."/>
            <person name="Hwang U.K."/>
            <person name="Hagiwara A."/>
            <person name="Lee J.S."/>
        </authorList>
    </citation>
    <scope>NUCLEOTIDE SEQUENCE</scope>
</reference>
<reference evidence="6" key="2">
    <citation type="submission" date="2020-05" db="EMBL/GenBank/DDBJ databases">
        <authorList>
            <person name="Kang H.-M."/>
            <person name="Kim M.-S."/>
            <person name="Lee J.-S."/>
        </authorList>
    </citation>
    <scope>NUCLEOTIDE SEQUENCE</scope>
</reference>
<dbReference type="PANTHER" id="PTHR48043:SF145">
    <property type="entry name" value="FI06409P-RELATED"/>
    <property type="match status" value="1"/>
</dbReference>
<dbReference type="CDD" id="cd03784">
    <property type="entry name" value="GT1_Gtf-like"/>
    <property type="match status" value="1"/>
</dbReference>
<proteinExistence type="evidence at transcript level"/>
<keyword evidence="2 4" id="KW-0328">Glycosyltransferase</keyword>
<evidence type="ECO:0000256" key="1">
    <source>
        <dbReference type="ARBA" id="ARBA00009995"/>
    </source>
</evidence>
<dbReference type="InterPro" id="IPR035595">
    <property type="entry name" value="UDP_glycos_trans_CS"/>
</dbReference>
<dbReference type="InterPro" id="IPR050271">
    <property type="entry name" value="UDP-glycosyltransferase"/>
</dbReference>
<dbReference type="AlphaFoldDB" id="A0A7H9SQK6"/>
<evidence type="ECO:0000256" key="4">
    <source>
        <dbReference type="RuleBase" id="RU003718"/>
    </source>
</evidence>
<sequence length="447" mass="51385">MKIFVLILPEIGHINPVTGIIRELVHNRNCEVIFYGRLKQKDLIESTGAKFREYQFYQDGNTNLKPLKEDPHTNAISLFTNFINLSYNEIPKLIDDIETDRPELIIFDQLSIPAKYLLKVMEQNFLNKKSSVPVPPSVQIFTTFPNGVRVFFDKQGYKELMIEPSGLYYNFQKLVLKVKQRMFSYYFGIDCSDPFDICENFYSKLNIVTFIPEIQPFRELFDSSYEFVGNCVPENVPKRTSIDERLKKILDLIEPVNPNYENKKTEMTLVYVSLGTVFNNNIFIFDCVIDTFKGLNKIENNLMAVVAVGSDNLDIYQKRINQGYQVPENVLILAFAPQIELLKRAKLFITHCGMNSSSETIHYGVPVIGIPIKADQPLVAHRICEELKFGVRLDPFEINSNNLQNAISKILNDDSYSKNIREMSKISKNSHGSSKAAELIFNFMNSN</sequence>
<organism evidence="6">
    <name type="scientific">Brachionus plicatilis</name>
    <name type="common">Marine rotifer</name>
    <name type="synonym">Brachionus muelleri</name>
    <dbReference type="NCBI Taxonomy" id="10195"/>
    <lineage>
        <taxon>Eukaryota</taxon>
        <taxon>Metazoa</taxon>
        <taxon>Spiralia</taxon>
        <taxon>Gnathifera</taxon>
        <taxon>Rotifera</taxon>
        <taxon>Eurotatoria</taxon>
        <taxon>Monogononta</taxon>
        <taxon>Pseudotrocha</taxon>
        <taxon>Ploima</taxon>
        <taxon>Brachionidae</taxon>
        <taxon>Brachionus</taxon>
    </lineage>
</organism>
<dbReference type="Gene3D" id="3.40.50.2000">
    <property type="entry name" value="Glycogen Phosphorylase B"/>
    <property type="match status" value="2"/>
</dbReference>
<accession>A0A7H9SQK6</accession>
<dbReference type="InterPro" id="IPR002213">
    <property type="entry name" value="UDP_glucos_trans"/>
</dbReference>
<dbReference type="GO" id="GO:0016020">
    <property type="term" value="C:membrane"/>
    <property type="evidence" value="ECO:0007669"/>
    <property type="project" value="UniProtKB-SubCell"/>
</dbReference>
<comment type="subcellular location">
    <subcellularLocation>
        <location evidence="5">Membrane</location>
        <topology evidence="5">Single-pass membrane protein</topology>
    </subcellularLocation>
</comment>
<keyword evidence="3 4" id="KW-0808">Transferase</keyword>
<evidence type="ECO:0000313" key="6">
    <source>
        <dbReference type="EMBL" id="QNH67996.1"/>
    </source>
</evidence>
<dbReference type="Pfam" id="PF00201">
    <property type="entry name" value="UDPGT"/>
    <property type="match status" value="1"/>
</dbReference>
<dbReference type="EC" id="2.4.1.17" evidence="5"/>
<protein>
    <recommendedName>
        <fullName evidence="5">UDP-glucuronosyltransferase</fullName>
        <ecNumber evidence="5">2.4.1.17</ecNumber>
    </recommendedName>
</protein>
<evidence type="ECO:0000256" key="2">
    <source>
        <dbReference type="ARBA" id="ARBA00022676"/>
    </source>
</evidence>
<dbReference type="SUPFAM" id="SSF53756">
    <property type="entry name" value="UDP-Glycosyltransferase/glycogen phosphorylase"/>
    <property type="match status" value="1"/>
</dbReference>